<evidence type="ECO:0000256" key="1">
    <source>
        <dbReference type="ARBA" id="ARBA00004924"/>
    </source>
</evidence>
<evidence type="ECO:0000259" key="4">
    <source>
        <dbReference type="Pfam" id="PF04183"/>
    </source>
</evidence>
<dbReference type="OrthoDB" id="495728at2"/>
<gene>
    <name evidence="6" type="ORF">CYJ76_04380</name>
</gene>
<comment type="similarity">
    <text evidence="2">Belongs to the IucA/IucC family.</text>
</comment>
<dbReference type="PANTHER" id="PTHR34384:SF6">
    <property type="entry name" value="STAPHYLOFERRIN B SYNTHASE"/>
    <property type="match status" value="1"/>
</dbReference>
<evidence type="ECO:0000259" key="5">
    <source>
        <dbReference type="Pfam" id="PF06276"/>
    </source>
</evidence>
<evidence type="ECO:0000313" key="7">
    <source>
        <dbReference type="Proteomes" id="UP000234206"/>
    </source>
</evidence>
<evidence type="ECO:0000313" key="6">
    <source>
        <dbReference type="EMBL" id="PKZ42089.1"/>
    </source>
</evidence>
<comment type="caution">
    <text evidence="6">The sequence shown here is derived from an EMBL/GenBank/DDBJ whole genome shotgun (WGS) entry which is preliminary data.</text>
</comment>
<dbReference type="InterPro" id="IPR016181">
    <property type="entry name" value="Acyl_CoA_acyltransferase"/>
</dbReference>
<dbReference type="RefSeq" id="WP_101849363.1">
    <property type="nucleotide sequence ID" value="NZ_JBHLVH010000018.1"/>
</dbReference>
<dbReference type="SUPFAM" id="SSF55729">
    <property type="entry name" value="Acyl-CoA N-acyltransferases (Nat)"/>
    <property type="match status" value="1"/>
</dbReference>
<dbReference type="Gene3D" id="6.10.250.3370">
    <property type="match status" value="1"/>
</dbReference>
<dbReference type="GO" id="GO:0019290">
    <property type="term" value="P:siderophore biosynthetic process"/>
    <property type="evidence" value="ECO:0007669"/>
    <property type="project" value="InterPro"/>
</dbReference>
<dbReference type="Pfam" id="PF13523">
    <property type="entry name" value="Acetyltransf_8"/>
    <property type="match status" value="1"/>
</dbReference>
<dbReference type="Pfam" id="PF04183">
    <property type="entry name" value="IucA_IucC"/>
    <property type="match status" value="1"/>
</dbReference>
<evidence type="ECO:0000256" key="2">
    <source>
        <dbReference type="ARBA" id="ARBA00007832"/>
    </source>
</evidence>
<reference evidence="6 7" key="1">
    <citation type="submission" date="2017-12" db="EMBL/GenBank/DDBJ databases">
        <title>Phylogenetic diversity of female urinary microbiome.</title>
        <authorList>
            <person name="Thomas-White K."/>
            <person name="Wolfe A.J."/>
        </authorList>
    </citation>
    <scope>NUCLEOTIDE SEQUENCE [LARGE SCALE GENOMIC DNA]</scope>
    <source>
        <strain evidence="6 7">UMB1298</strain>
    </source>
</reference>
<dbReference type="Proteomes" id="UP000234206">
    <property type="component" value="Unassembled WGS sequence"/>
</dbReference>
<feature type="region of interest" description="Disordered" evidence="3">
    <location>
        <begin position="203"/>
        <end position="224"/>
    </location>
</feature>
<protein>
    <submittedName>
        <fullName evidence="6">Siderophore synthetase</fullName>
    </submittedName>
</protein>
<dbReference type="Gene3D" id="3.30.310.280">
    <property type="match status" value="1"/>
</dbReference>
<comment type="pathway">
    <text evidence="1">Siderophore biosynthesis.</text>
</comment>
<sequence length="826" mass="89873">MSPTRIEGPVVTWTELTGELVDTHAPLLQRWFAHPRSHFWGASEHTVERVAADYAAVDAADHQWAWLGTVDGEPMVLAETYDPRRHPLADQATAVGLDLVDGDWGMHLLVAPPAPDATGEPAHRPGLTASAMTGVVRDLCLGHHGARRVVVEPDVGNDRIRALNRRVGFRELGEVTFTDGGNPKSAMLSLLRREEFVDVLPADSPTAPAASSRRPAAVSLTPPHLAPGPMRWAHRHVAAKALGEFAHERILEPTDLGDGWYAVTSDDGAATYRYRATRHALEHWVVDPDSIEVVRGEVSEEVDAQRLVTRVRRRAGIPDHLLGTYLEEVAATLAGAAWKRVHRALPAADLVGADFQQVEAAMTEGHPAFVANNGRIGWSLADHERYAPEAGQRVEVLWLAVARGAAHLSLGAGRTEEAHWAAEFDAPTRDRFAATLRAAGHDPADYLYLPVHPWQWEHKVAVTFAPEVARGAIVPLGPADGYQAQQSIRTFLNTDAPERCYVKTALSVQNMGFLRGLSPAYMQVTPAINDWVHTVVSGDPALAGDPSHPDRTDALPTARGGCGLTVLRELAAIGYTGDAYHEANLSGPAPAQRKMLAALWRESPVPQLQPGETLGTLAAVLHTDHAGHHLASAMVRASGLEPAEWVRRLLHAYLRPVVHCLTVHRLAFMPHTENVIMVWRDGSPVRAVFKDIGEEVAVFAGPRAGGDPAAVPEEARRIVVDVPADEAALAVFTDVYDGVLRFLAARLEADGLLTGEEFWGLVRECVQQHRSEFPEHHWVDLLAGEFAHSCLNRLQLRNTLQMVDLADQSSSLLYSGTLPNPAGRQA</sequence>
<accession>A0A2I1PBT6</accession>
<feature type="compositionally biased region" description="Low complexity" evidence="3">
    <location>
        <begin position="203"/>
        <end position="219"/>
    </location>
</feature>
<dbReference type="Gene3D" id="1.10.510.40">
    <property type="match status" value="1"/>
</dbReference>
<evidence type="ECO:0000256" key="3">
    <source>
        <dbReference type="SAM" id="MobiDB-lite"/>
    </source>
</evidence>
<feature type="domain" description="Aerobactin siderophore biosynthesis IucA/IucC-like C-terminal" evidence="5">
    <location>
        <begin position="644"/>
        <end position="799"/>
    </location>
</feature>
<dbReference type="GO" id="GO:0016881">
    <property type="term" value="F:acid-amino acid ligase activity"/>
    <property type="evidence" value="ECO:0007669"/>
    <property type="project" value="UniProtKB-ARBA"/>
</dbReference>
<dbReference type="EMBL" id="PKIZ01000006">
    <property type="protein sequence ID" value="PKZ42089.1"/>
    <property type="molecule type" value="Genomic_DNA"/>
</dbReference>
<dbReference type="Pfam" id="PF06276">
    <property type="entry name" value="FhuF"/>
    <property type="match status" value="1"/>
</dbReference>
<proteinExistence type="inferred from homology"/>
<organism evidence="6 7">
    <name type="scientific">Kytococcus schroeteri</name>
    <dbReference type="NCBI Taxonomy" id="138300"/>
    <lineage>
        <taxon>Bacteria</taxon>
        <taxon>Bacillati</taxon>
        <taxon>Actinomycetota</taxon>
        <taxon>Actinomycetes</taxon>
        <taxon>Micrococcales</taxon>
        <taxon>Kytococcaceae</taxon>
        <taxon>Kytococcus</taxon>
    </lineage>
</organism>
<dbReference type="InterPro" id="IPR007310">
    <property type="entry name" value="Aerobactin_biosyn_IucA/IucC_N"/>
</dbReference>
<name>A0A2I1PBT6_9MICO</name>
<feature type="domain" description="Aerobactin siderophore biosynthesis IucA/IucC N-terminal" evidence="4">
    <location>
        <begin position="354"/>
        <end position="622"/>
    </location>
</feature>
<dbReference type="Gene3D" id="3.40.630.30">
    <property type="match status" value="1"/>
</dbReference>
<dbReference type="InterPro" id="IPR022770">
    <property type="entry name" value="IucA/IucC-like_C"/>
</dbReference>
<dbReference type="AlphaFoldDB" id="A0A2I1PBT6"/>
<dbReference type="PANTHER" id="PTHR34384">
    <property type="entry name" value="L-2,3-DIAMINOPROPANOATE--CITRATE LIGASE"/>
    <property type="match status" value="1"/>
</dbReference>
<keyword evidence="7" id="KW-1185">Reference proteome</keyword>
<dbReference type="InterPro" id="IPR037455">
    <property type="entry name" value="LucA/IucC-like"/>
</dbReference>